<name>A0A918WJQ8_9BACT</name>
<keyword evidence="2" id="KW-1185">Reference proteome</keyword>
<dbReference type="AlphaFoldDB" id="A0A918WJQ8"/>
<proteinExistence type="predicted"/>
<accession>A0A918WJQ8</accession>
<comment type="caution">
    <text evidence="1">The sequence shown here is derived from an EMBL/GenBank/DDBJ whole genome shotgun (WGS) entry which is preliminary data.</text>
</comment>
<evidence type="ECO:0000313" key="2">
    <source>
        <dbReference type="Proteomes" id="UP000644507"/>
    </source>
</evidence>
<sequence length="503" mass="57629">MGMMAELSNDWTIYEAAHLLNRAGFGGTPSVIEDFHQMGRHGAVDWLLEAKEKTPVSPPAWTKEERGDRLAELRQDRAQFAGLSVKEREEMRRKLQRERQQEYRKQNRSLTGWWVNRMIQTDAPLVEKMALFWHDHFPSSSQKVRVPQFLYQQNALFRKEALGNFGRLTHAIAEDPAMMIYLDSSQSSKKKPNENFARELMELFTLGEGHYTEEDIKGAARAFTGYRVDRLTGKVSFQQRLWDEGDKTILGQTGPFKGQDVVKILLENPRCGHYLAEKIWEFFAYENPEPELLSRLGNGFFKVGYELKPLLRKIFLSEEFYSPRAMHSQIKSPLSFLAMMYRQLELGSVPEAVVFQVLQQLGQLPFLPPNVAGWDWGRAWVNTNTLLTRYHFAGLVTGAGGDPKMVMSGQMANNAKASAFLGRALQRGMTRPDFEKLAPREEREDIPKLVRNLGFRLFGAPLSEKDRVAFESYAKAKKGVVFTNTEVAELMHLMMSTPTYQLT</sequence>
<dbReference type="Proteomes" id="UP000644507">
    <property type="component" value="Unassembled WGS sequence"/>
</dbReference>
<dbReference type="Pfam" id="PF08811">
    <property type="entry name" value="DUF1800"/>
    <property type="match status" value="1"/>
</dbReference>
<evidence type="ECO:0000313" key="1">
    <source>
        <dbReference type="EMBL" id="GHC49208.1"/>
    </source>
</evidence>
<gene>
    <name evidence="1" type="ORF">GCM10007100_13890</name>
</gene>
<dbReference type="InterPro" id="IPR014917">
    <property type="entry name" value="DUF1800"/>
</dbReference>
<reference evidence="1" key="2">
    <citation type="submission" date="2020-09" db="EMBL/GenBank/DDBJ databases">
        <authorList>
            <person name="Sun Q."/>
            <person name="Kim S."/>
        </authorList>
    </citation>
    <scope>NUCLEOTIDE SEQUENCE</scope>
    <source>
        <strain evidence="1">KCTC 12988</strain>
    </source>
</reference>
<evidence type="ECO:0008006" key="3">
    <source>
        <dbReference type="Google" id="ProtNLM"/>
    </source>
</evidence>
<organism evidence="1 2">
    <name type="scientific">Roseibacillus persicicus</name>
    <dbReference type="NCBI Taxonomy" id="454148"/>
    <lineage>
        <taxon>Bacteria</taxon>
        <taxon>Pseudomonadati</taxon>
        <taxon>Verrucomicrobiota</taxon>
        <taxon>Verrucomicrobiia</taxon>
        <taxon>Verrucomicrobiales</taxon>
        <taxon>Verrucomicrobiaceae</taxon>
        <taxon>Roseibacillus</taxon>
    </lineage>
</organism>
<dbReference type="EMBL" id="BMXI01000005">
    <property type="protein sequence ID" value="GHC49208.1"/>
    <property type="molecule type" value="Genomic_DNA"/>
</dbReference>
<protein>
    <recommendedName>
        <fullName evidence="3">DUF1800 domain-containing protein</fullName>
    </recommendedName>
</protein>
<reference evidence="1" key="1">
    <citation type="journal article" date="2014" name="Int. J. Syst. Evol. Microbiol.">
        <title>Complete genome sequence of Corynebacterium casei LMG S-19264T (=DSM 44701T), isolated from a smear-ripened cheese.</title>
        <authorList>
            <consortium name="US DOE Joint Genome Institute (JGI-PGF)"/>
            <person name="Walter F."/>
            <person name="Albersmeier A."/>
            <person name="Kalinowski J."/>
            <person name="Ruckert C."/>
        </authorList>
    </citation>
    <scope>NUCLEOTIDE SEQUENCE</scope>
    <source>
        <strain evidence="1">KCTC 12988</strain>
    </source>
</reference>